<protein>
    <submittedName>
        <fullName evidence="2">Uncharacterized protein</fullName>
    </submittedName>
</protein>
<reference evidence="2 3" key="1">
    <citation type="journal article" date="2020" name="Nat. Food">
        <title>A phased Vanilla planifolia genome enables genetic improvement of flavour and production.</title>
        <authorList>
            <person name="Hasing T."/>
            <person name="Tang H."/>
            <person name="Brym M."/>
            <person name="Khazi F."/>
            <person name="Huang T."/>
            <person name="Chambers A.H."/>
        </authorList>
    </citation>
    <scope>NUCLEOTIDE SEQUENCE [LARGE SCALE GENOMIC DNA]</scope>
    <source>
        <tissue evidence="2">Leaf</tissue>
    </source>
</reference>
<dbReference type="OrthoDB" id="660108at2759"/>
<keyword evidence="3" id="KW-1185">Reference proteome</keyword>
<dbReference type="EMBL" id="JADCNL010000005">
    <property type="protein sequence ID" value="KAG0480986.1"/>
    <property type="molecule type" value="Genomic_DNA"/>
</dbReference>
<name>A0A835V2R9_VANPL</name>
<proteinExistence type="predicted"/>
<feature type="region of interest" description="Disordered" evidence="1">
    <location>
        <begin position="1"/>
        <end position="67"/>
    </location>
</feature>
<sequence length="91" mass="9921">MKGSSGTEEVAPDSWSRATTPGGRGIWDDEEGEGGGEGGGEGAQLYTERNPPLNHRPTGTPDNRNERFREREALLRARGEWNGIAGRRKVD</sequence>
<dbReference type="AlphaFoldDB" id="A0A835V2R9"/>
<dbReference type="Proteomes" id="UP000636800">
    <property type="component" value="Chromosome 5"/>
</dbReference>
<accession>A0A835V2R9</accession>
<evidence type="ECO:0000256" key="1">
    <source>
        <dbReference type="SAM" id="MobiDB-lite"/>
    </source>
</evidence>
<organism evidence="2 3">
    <name type="scientific">Vanilla planifolia</name>
    <name type="common">Vanilla</name>
    <dbReference type="NCBI Taxonomy" id="51239"/>
    <lineage>
        <taxon>Eukaryota</taxon>
        <taxon>Viridiplantae</taxon>
        <taxon>Streptophyta</taxon>
        <taxon>Embryophyta</taxon>
        <taxon>Tracheophyta</taxon>
        <taxon>Spermatophyta</taxon>
        <taxon>Magnoliopsida</taxon>
        <taxon>Liliopsida</taxon>
        <taxon>Asparagales</taxon>
        <taxon>Orchidaceae</taxon>
        <taxon>Vanilloideae</taxon>
        <taxon>Vanilleae</taxon>
        <taxon>Vanilla</taxon>
    </lineage>
</organism>
<evidence type="ECO:0000313" key="3">
    <source>
        <dbReference type="Proteomes" id="UP000636800"/>
    </source>
</evidence>
<gene>
    <name evidence="2" type="ORF">HPP92_011844</name>
</gene>
<evidence type="ECO:0000313" key="2">
    <source>
        <dbReference type="EMBL" id="KAG0480986.1"/>
    </source>
</evidence>
<comment type="caution">
    <text evidence="2">The sequence shown here is derived from an EMBL/GenBank/DDBJ whole genome shotgun (WGS) entry which is preliminary data.</text>
</comment>